<evidence type="ECO:0000259" key="24">
    <source>
        <dbReference type="PROSITE" id="PS50105"/>
    </source>
</evidence>
<dbReference type="GO" id="GO:0006260">
    <property type="term" value="P:DNA replication"/>
    <property type="evidence" value="ECO:0007669"/>
    <property type="project" value="UniProtKB-KW"/>
</dbReference>
<evidence type="ECO:0000256" key="2">
    <source>
        <dbReference type="ARBA" id="ARBA00004286"/>
    </source>
</evidence>
<evidence type="ECO:0000256" key="10">
    <source>
        <dbReference type="ARBA" id="ARBA00022741"/>
    </source>
</evidence>
<dbReference type="SUPFAM" id="SSF109604">
    <property type="entry name" value="HD-domain/PDEase-like"/>
    <property type="match status" value="1"/>
</dbReference>
<evidence type="ECO:0000256" key="1">
    <source>
        <dbReference type="ARBA" id="ARBA00004123"/>
    </source>
</evidence>
<comment type="catalytic activity">
    <reaction evidence="20">
        <text>dATP + H2O = 2'-deoxyadenosine + triphosphate + H(+)</text>
        <dbReference type="Rhea" id="RHEA:67648"/>
        <dbReference type="ChEBI" id="CHEBI:15377"/>
        <dbReference type="ChEBI" id="CHEBI:15378"/>
        <dbReference type="ChEBI" id="CHEBI:17256"/>
        <dbReference type="ChEBI" id="CHEBI:18036"/>
        <dbReference type="ChEBI" id="CHEBI:61404"/>
    </reaction>
    <physiologicalReaction direction="left-to-right" evidence="20">
        <dbReference type="Rhea" id="RHEA:67649"/>
    </physiologicalReaction>
</comment>
<dbReference type="OrthoDB" id="9991235at2759"/>
<comment type="catalytic activity">
    <reaction evidence="23">
        <text>dTTP + H2O = thymidine + triphosphate + H(+)</text>
        <dbReference type="Rhea" id="RHEA:80079"/>
        <dbReference type="ChEBI" id="CHEBI:15377"/>
        <dbReference type="ChEBI" id="CHEBI:15378"/>
        <dbReference type="ChEBI" id="CHEBI:17748"/>
        <dbReference type="ChEBI" id="CHEBI:18036"/>
        <dbReference type="ChEBI" id="CHEBI:37568"/>
    </reaction>
    <physiologicalReaction direction="left-to-right" evidence="23">
        <dbReference type="Rhea" id="RHEA:80080"/>
    </physiologicalReaction>
</comment>
<comment type="catalytic activity">
    <reaction evidence="22">
        <text>dGTP + H2O = 2'-deoxyguanosine + triphosphate + H(+)</text>
        <dbReference type="Rhea" id="RHEA:15193"/>
        <dbReference type="ChEBI" id="CHEBI:15377"/>
        <dbReference type="ChEBI" id="CHEBI:15378"/>
        <dbReference type="ChEBI" id="CHEBI:17172"/>
        <dbReference type="ChEBI" id="CHEBI:18036"/>
        <dbReference type="ChEBI" id="CHEBI:61429"/>
    </reaction>
    <physiologicalReaction direction="left-to-right" evidence="22">
        <dbReference type="Rhea" id="RHEA:15194"/>
    </physiologicalReaction>
</comment>
<dbReference type="GO" id="GO:0006203">
    <property type="term" value="P:dGTP catabolic process"/>
    <property type="evidence" value="ECO:0007669"/>
    <property type="project" value="TreeGrafter"/>
</dbReference>
<dbReference type="KEGG" id="lak:106173172"/>
<dbReference type="Pfam" id="PF00536">
    <property type="entry name" value="SAM_1"/>
    <property type="match status" value="1"/>
</dbReference>
<evidence type="ECO:0000256" key="7">
    <source>
        <dbReference type="ARBA" id="ARBA00022588"/>
    </source>
</evidence>
<accession>A0A1S3JH28</accession>
<dbReference type="Gene3D" id="1.10.150.50">
    <property type="entry name" value="Transcription Factor, Ets-1"/>
    <property type="match status" value="1"/>
</dbReference>
<dbReference type="Gene3D" id="1.10.3210.10">
    <property type="entry name" value="Hypothetical protein af1432"/>
    <property type="match status" value="1"/>
</dbReference>
<keyword evidence="15" id="KW-0051">Antiviral defense</keyword>
<keyword evidence="17" id="KW-0234">DNA repair</keyword>
<comment type="subcellular location">
    <subcellularLocation>
        <location evidence="2">Chromosome</location>
    </subcellularLocation>
    <subcellularLocation>
        <location evidence="1">Nucleus</location>
    </subcellularLocation>
</comment>
<dbReference type="GO" id="GO:0005525">
    <property type="term" value="F:GTP binding"/>
    <property type="evidence" value="ECO:0007669"/>
    <property type="project" value="UniProtKB-KW"/>
</dbReference>
<comment type="catalytic activity">
    <reaction evidence="19">
        <text>dCTP + H2O = 2'-deoxycytidine + triphosphate + H(+)</text>
        <dbReference type="Rhea" id="RHEA:80083"/>
        <dbReference type="ChEBI" id="CHEBI:15377"/>
        <dbReference type="ChEBI" id="CHEBI:15378"/>
        <dbReference type="ChEBI" id="CHEBI:15698"/>
        <dbReference type="ChEBI" id="CHEBI:18036"/>
        <dbReference type="ChEBI" id="CHEBI:61481"/>
    </reaction>
    <physiologicalReaction direction="left-to-right" evidence="19">
        <dbReference type="Rhea" id="RHEA:80084"/>
    </physiologicalReaction>
</comment>
<evidence type="ECO:0000256" key="22">
    <source>
        <dbReference type="ARBA" id="ARBA00049174"/>
    </source>
</evidence>
<reference evidence="26" key="2">
    <citation type="submission" date="2025-08" db="UniProtKB">
        <authorList>
            <consortium name="RefSeq"/>
        </authorList>
    </citation>
    <scope>IDENTIFICATION</scope>
</reference>
<keyword evidence="25" id="KW-1185">Reference proteome</keyword>
<dbReference type="InterPro" id="IPR050135">
    <property type="entry name" value="dGTPase-like"/>
</dbReference>
<keyword evidence="5" id="KW-0158">Chromosome</keyword>
<evidence type="ECO:0000256" key="17">
    <source>
        <dbReference type="ARBA" id="ARBA00023204"/>
    </source>
</evidence>
<evidence type="ECO:0000256" key="12">
    <source>
        <dbReference type="ARBA" id="ARBA00022801"/>
    </source>
</evidence>
<organism evidence="25 26">
    <name type="scientific">Lingula anatina</name>
    <name type="common">Brachiopod</name>
    <name type="synonym">Lingula unguis</name>
    <dbReference type="NCBI Taxonomy" id="7574"/>
    <lineage>
        <taxon>Eukaryota</taxon>
        <taxon>Metazoa</taxon>
        <taxon>Spiralia</taxon>
        <taxon>Lophotrochozoa</taxon>
        <taxon>Brachiopoda</taxon>
        <taxon>Linguliformea</taxon>
        <taxon>Lingulata</taxon>
        <taxon>Lingulida</taxon>
        <taxon>Linguloidea</taxon>
        <taxon>Lingulidae</taxon>
        <taxon>Lingula</taxon>
    </lineage>
</organism>
<dbReference type="GO" id="GO:0008832">
    <property type="term" value="F:dGTPase activity"/>
    <property type="evidence" value="ECO:0007669"/>
    <property type="project" value="TreeGrafter"/>
</dbReference>
<dbReference type="GO" id="GO:0045088">
    <property type="term" value="P:regulation of innate immune response"/>
    <property type="evidence" value="ECO:0007669"/>
    <property type="project" value="TreeGrafter"/>
</dbReference>
<dbReference type="PROSITE" id="PS50105">
    <property type="entry name" value="SAM_DOMAIN"/>
    <property type="match status" value="1"/>
</dbReference>
<dbReference type="GO" id="GO:0005634">
    <property type="term" value="C:nucleus"/>
    <property type="evidence" value="ECO:0007669"/>
    <property type="project" value="UniProtKB-SubCell"/>
</dbReference>
<dbReference type="FunFam" id="1.10.3210.10:FF:000015">
    <property type="entry name" value="Deoxynucleoside triphosphate triphosphohydrolase SAMHD1"/>
    <property type="match status" value="1"/>
</dbReference>
<dbReference type="InterPro" id="IPR006674">
    <property type="entry name" value="HD_domain"/>
</dbReference>
<dbReference type="PANTHER" id="PTHR11373">
    <property type="entry name" value="DEOXYNUCLEOSIDE TRIPHOSPHATE TRIPHOSPHOHYDROLASE"/>
    <property type="match status" value="1"/>
</dbReference>
<evidence type="ECO:0000256" key="14">
    <source>
        <dbReference type="ARBA" id="ARBA00022859"/>
    </source>
</evidence>
<evidence type="ECO:0000256" key="3">
    <source>
        <dbReference type="ARBA" id="ARBA00005776"/>
    </source>
</evidence>
<evidence type="ECO:0000256" key="18">
    <source>
        <dbReference type="ARBA" id="ARBA00023242"/>
    </source>
</evidence>
<dbReference type="Proteomes" id="UP000085678">
    <property type="component" value="Unplaced"/>
</dbReference>
<keyword evidence="12" id="KW-0378">Hydrolase</keyword>
<evidence type="ECO:0000313" key="26">
    <source>
        <dbReference type="RefSeq" id="XP_013409663.1"/>
    </source>
</evidence>
<evidence type="ECO:0000256" key="4">
    <source>
        <dbReference type="ARBA" id="ARBA00020285"/>
    </source>
</evidence>
<dbReference type="GO" id="GO:0006281">
    <property type="term" value="P:DNA repair"/>
    <property type="evidence" value="ECO:0007669"/>
    <property type="project" value="UniProtKB-KW"/>
</dbReference>
<dbReference type="RefSeq" id="XP_013409663.1">
    <property type="nucleotide sequence ID" value="XM_013554209.1"/>
</dbReference>
<dbReference type="Gene3D" id="3.30.70.2760">
    <property type="match status" value="1"/>
</dbReference>
<evidence type="ECO:0000256" key="16">
    <source>
        <dbReference type="ARBA" id="ARBA00023134"/>
    </source>
</evidence>
<dbReference type="FunFam" id="3.30.70.2760:FF:000002">
    <property type="entry name" value="SAM and HD domain-containing deoxynucleoside triphosphate triphosphohydrolase 1"/>
    <property type="match status" value="1"/>
</dbReference>
<evidence type="ECO:0000256" key="9">
    <source>
        <dbReference type="ARBA" id="ARBA00022723"/>
    </source>
</evidence>
<dbReference type="STRING" id="7574.A0A1S3JH28"/>
<sequence>MAALKRKSEPFADSEEAWEKKPKAMSMSFKKWGVEEVCDFLTQNELDAVIPLFKAEAISGSVLPDLTEEQLAKIGVACLGTRLTILQIIKHLQGKREEEEAQSNGFGTSLHLHLKVFNDPIHGHIELHPLCVRIIDTPQFQRLRYLKQLGGAYYVFPGATHNRFEHSIGVCYLAGRLVRELKDRQPELKITEQDILCVQIAGLCHDLGHGPYSHLWDGLFIPMVRQGIKWRHEDSSVKMFDYLVEDNDLKPIFEEYGLGERDRVFIKEQIAGPQERDVQQGWNYFGRKEQKSFLYEVVANKRNGIDVDKWDYFERDCYHLGINSIFDHNRFIKFARVIRVDGHLQICSRDKEVGNLYDMFHTRNVLHRRAYQHKVNRIVEIMMAEAFAKADPHFDLEGRDGKTYHLSNAMEDVVAYTKLNDSLFHQILNSHNPNLAGARDILRNIEKRVLYKCVGQTVPKAELTITKKDTEVFAQEICDIVTPDDLEEAERPLRAEDFLLDVINLDYGMKKKNPIDNVRFYKKNNPEVAIRVRKDQVSQLLPETFAEQLLRIYCRRTDPGTLNVTRKAFIKWCIKKDMPLPKGGDAVLELTPVRTLGCTQRPGTDDMTHKKNLQF</sequence>
<evidence type="ECO:0000256" key="15">
    <source>
        <dbReference type="ARBA" id="ARBA00023118"/>
    </source>
</evidence>
<comment type="similarity">
    <text evidence="3">Belongs to the SAMHD1 family.</text>
</comment>
<keyword evidence="14" id="KW-0391">Immunity</keyword>
<evidence type="ECO:0000256" key="21">
    <source>
        <dbReference type="ARBA" id="ARBA00048183"/>
    </source>
</evidence>
<dbReference type="InterPro" id="IPR013761">
    <property type="entry name" value="SAM/pointed_sf"/>
</dbReference>
<dbReference type="InterPro" id="IPR001660">
    <property type="entry name" value="SAM"/>
</dbReference>
<protein>
    <recommendedName>
        <fullName evidence="4">Deoxynucleoside triphosphate triphosphohydrolase SAMHD1</fullName>
    </recommendedName>
</protein>
<dbReference type="SUPFAM" id="SSF47769">
    <property type="entry name" value="SAM/Pointed domain"/>
    <property type="match status" value="1"/>
</dbReference>
<evidence type="ECO:0000256" key="19">
    <source>
        <dbReference type="ARBA" id="ARBA00047701"/>
    </source>
</evidence>
<dbReference type="InterPro" id="IPR003607">
    <property type="entry name" value="HD/PDEase_dom"/>
</dbReference>
<keyword evidence="9" id="KW-0479">Metal-binding</keyword>
<keyword evidence="6" id="KW-0021">Allosteric enzyme</keyword>
<comment type="catalytic activity">
    <reaction evidence="21">
        <text>a 2'-deoxyribonucleoside 5'-triphosphate + H2O = a 2'-deoxyribonucleoside + triphosphate + H(+)</text>
        <dbReference type="Rhea" id="RHEA:46148"/>
        <dbReference type="ChEBI" id="CHEBI:15377"/>
        <dbReference type="ChEBI" id="CHEBI:15378"/>
        <dbReference type="ChEBI" id="CHEBI:18036"/>
        <dbReference type="ChEBI" id="CHEBI:18274"/>
        <dbReference type="ChEBI" id="CHEBI:61560"/>
    </reaction>
    <physiologicalReaction direction="left-to-right" evidence="21">
        <dbReference type="Rhea" id="RHEA:46149"/>
    </physiologicalReaction>
</comment>
<evidence type="ECO:0000256" key="23">
    <source>
        <dbReference type="ARBA" id="ARBA00049451"/>
    </source>
</evidence>
<dbReference type="SMART" id="SM00471">
    <property type="entry name" value="HDc"/>
    <property type="match status" value="1"/>
</dbReference>
<evidence type="ECO:0000256" key="5">
    <source>
        <dbReference type="ARBA" id="ARBA00022454"/>
    </source>
</evidence>
<dbReference type="Pfam" id="PF01966">
    <property type="entry name" value="HD"/>
    <property type="match status" value="1"/>
</dbReference>
<keyword evidence="7" id="KW-0399">Innate immunity</keyword>
<dbReference type="PANTHER" id="PTHR11373:SF4">
    <property type="entry name" value="DEOXYNUCLEOSIDE TRIPHOSPHATE TRIPHOSPHOHYDROLASE SAMHD1"/>
    <property type="match status" value="1"/>
</dbReference>
<name>A0A1S3JH28_LINAN</name>
<dbReference type="InParanoid" id="A0A1S3JH28"/>
<proteinExistence type="inferred from homology"/>
<keyword evidence="16" id="KW-0342">GTP-binding</keyword>
<gene>
    <name evidence="26" type="primary">LOC106173172</name>
</gene>
<keyword evidence="10" id="KW-0547">Nucleotide-binding</keyword>
<evidence type="ECO:0000256" key="20">
    <source>
        <dbReference type="ARBA" id="ARBA00047812"/>
    </source>
</evidence>
<evidence type="ECO:0000256" key="6">
    <source>
        <dbReference type="ARBA" id="ARBA00022533"/>
    </source>
</evidence>
<reference evidence="26" key="1">
    <citation type="journal article" date="2015" name="Nat. Commun.">
        <title>The Lingula genome provides insights into brachiopod evolution and the origin of phosphate biomineralization.</title>
        <authorList>
            <person name="Luo Y.J."/>
            <person name="Takeuchi T."/>
            <person name="Koyanagi R."/>
            <person name="Yamada L."/>
            <person name="Kanda M."/>
            <person name="Khalturina M."/>
            <person name="Fujie M."/>
            <person name="Yamasaki S.I."/>
            <person name="Endo K."/>
            <person name="Satoh N."/>
        </authorList>
    </citation>
    <scope>NUCLEOTIDE SEQUENCE</scope>
</reference>
<keyword evidence="18" id="KW-0539">Nucleus</keyword>
<keyword evidence="8" id="KW-0235">DNA replication</keyword>
<dbReference type="GO" id="GO:0051607">
    <property type="term" value="P:defense response to virus"/>
    <property type="evidence" value="ECO:0007669"/>
    <property type="project" value="UniProtKB-KW"/>
</dbReference>
<evidence type="ECO:0000256" key="11">
    <source>
        <dbReference type="ARBA" id="ARBA00022763"/>
    </source>
</evidence>
<dbReference type="CDD" id="cd00077">
    <property type="entry name" value="HDc"/>
    <property type="match status" value="1"/>
</dbReference>
<dbReference type="AlphaFoldDB" id="A0A1S3JH28"/>
<evidence type="ECO:0000256" key="13">
    <source>
        <dbReference type="ARBA" id="ARBA00022833"/>
    </source>
</evidence>
<dbReference type="GO" id="GO:0005694">
    <property type="term" value="C:chromosome"/>
    <property type="evidence" value="ECO:0007669"/>
    <property type="project" value="UniProtKB-SubCell"/>
</dbReference>
<evidence type="ECO:0000313" key="25">
    <source>
        <dbReference type="Proteomes" id="UP000085678"/>
    </source>
</evidence>
<evidence type="ECO:0000256" key="8">
    <source>
        <dbReference type="ARBA" id="ARBA00022705"/>
    </source>
</evidence>
<dbReference type="GO" id="GO:0045087">
    <property type="term" value="P:innate immune response"/>
    <property type="evidence" value="ECO:0007669"/>
    <property type="project" value="UniProtKB-KW"/>
</dbReference>
<feature type="domain" description="SAM" evidence="24">
    <location>
        <begin position="32"/>
        <end position="95"/>
    </location>
</feature>
<keyword evidence="13" id="KW-0862">Zinc</keyword>
<dbReference type="GO" id="GO:0046872">
    <property type="term" value="F:metal ion binding"/>
    <property type="evidence" value="ECO:0007669"/>
    <property type="project" value="UniProtKB-KW"/>
</dbReference>
<dbReference type="SMART" id="SM00454">
    <property type="entry name" value="SAM"/>
    <property type="match status" value="1"/>
</dbReference>
<keyword evidence="11" id="KW-0227">DNA damage</keyword>
<dbReference type="GeneID" id="106173172"/>